<sequence length="23" mass="2782">FKRTIRTQIENYAKMVSILSNLR</sequence>
<reference evidence="2" key="1">
    <citation type="submission" date="2016-11" db="UniProtKB">
        <authorList>
            <consortium name="WormBaseParasite"/>
        </authorList>
    </citation>
    <scope>IDENTIFICATION</scope>
</reference>
<proteinExistence type="predicted"/>
<accession>A0A1I7SI96</accession>
<dbReference type="AlphaFoldDB" id="A0A1I7SI96"/>
<evidence type="ECO:0000313" key="2">
    <source>
        <dbReference type="WBParaSite" id="BXY_1276500.1"/>
    </source>
</evidence>
<name>A0A1I7SI96_BURXY</name>
<dbReference type="WBParaSite" id="BXY_1276500.1">
    <property type="protein sequence ID" value="BXY_1276500.1"/>
    <property type="gene ID" value="BXY_1276500"/>
</dbReference>
<dbReference type="Proteomes" id="UP000095284">
    <property type="component" value="Unplaced"/>
</dbReference>
<protein>
    <submittedName>
        <fullName evidence="2">Transposase</fullName>
    </submittedName>
</protein>
<evidence type="ECO:0000313" key="1">
    <source>
        <dbReference type="Proteomes" id="UP000095284"/>
    </source>
</evidence>
<organism evidence="1 2">
    <name type="scientific">Bursaphelenchus xylophilus</name>
    <name type="common">Pinewood nematode worm</name>
    <name type="synonym">Aphelenchoides xylophilus</name>
    <dbReference type="NCBI Taxonomy" id="6326"/>
    <lineage>
        <taxon>Eukaryota</taxon>
        <taxon>Metazoa</taxon>
        <taxon>Ecdysozoa</taxon>
        <taxon>Nematoda</taxon>
        <taxon>Chromadorea</taxon>
        <taxon>Rhabditida</taxon>
        <taxon>Tylenchina</taxon>
        <taxon>Tylenchomorpha</taxon>
        <taxon>Aphelenchoidea</taxon>
        <taxon>Aphelenchoididae</taxon>
        <taxon>Bursaphelenchus</taxon>
    </lineage>
</organism>